<sequence>MRLFVAAILCSSCLTVPAIAQTAETAASDDLIVVTGSRIKRSVEDSPVPLSIITTDDLRREGINSPEQFISYLTSNGNGLDNLSSNADVVSGAARGNNGASSANLRGQGAAATLVLLNGRRVPAHGLNGGVVDVNQIPMSAVERIEVLKDGASAIYGTDAVGGVINFITYSNFQGVKVTGFMDVTEAGGGNIWRGSFVAGHGDLESDGFNVMFAASISDNKMLRGDQRDFVNTFQVDRGLSVDTRGTPFATIFPLGVSPNSPNGTIILSAATAPFLPGSTTVRAGGGINPLDLPGGAGCNSVDGMDSYDHLLWDVPTAQYACAWDTGRAAVLAQPIRTISYYGAATKQLGEHQLKFEITGSQADSKKSFSANQMSSSASAAATALNYVYVRNQYSAATYDRVFNQLVSVFPSLESRRGLPMALRWRCLECGNREIETSTDTIRLALTADGPIAGAWEYHAGVSYGKSESTSTLGSGYFYTRTVRDANGNIIVNGMVDALMTGMINPFLLPGETQSAEAMALIEATSAAGVQLYGGKYALWQVDAAATGPLFDVWGGTVQAAAGVDWRREEYSFNGDARAAAARPAIFNAPFDDANALDSRTRDVKAVYAEVMLPLFTGFELTGAFRIDDYTGFGTTTNPKITAKYRPIKQVMVRGSYSTSFRVPTFNQIYNGTLESPYSGRDLYDPATCSAGRVDTTIPGCESISPTILTGGRPDLGPESSRQWSAGIVIEPMSNIMLSADWWHIRREGKIDVLTLQDMIANYSIFEDRFIRDGSGAITMIDRTWVNSGETETSGIEFAARAGTPLFAGDLSFGFDGSMLLKKRSRLVPGAPLGVSEVGRFTFSGDLGLKWKHNIFLTYTQGPWVGSISQLHRSGYTNQELPGVTSGRVDPPDLHVRVKPYTIYNLSAGYRPNEQWSITAGIKNLFDTDPPFAITYDSNTGAGSSWEPRVADPRGRSFTLTVEYKM</sequence>
<evidence type="ECO:0000313" key="13">
    <source>
        <dbReference type="EMBL" id="TPE61133.1"/>
    </source>
</evidence>
<evidence type="ECO:0000256" key="3">
    <source>
        <dbReference type="ARBA" id="ARBA00022452"/>
    </source>
</evidence>
<dbReference type="GO" id="GO:0009279">
    <property type="term" value="C:cell outer membrane"/>
    <property type="evidence" value="ECO:0007669"/>
    <property type="project" value="UniProtKB-SubCell"/>
</dbReference>
<keyword evidence="5 9" id="KW-0798">TonB box</keyword>
<evidence type="ECO:0000256" key="7">
    <source>
        <dbReference type="ARBA" id="ARBA00023237"/>
    </source>
</evidence>
<feature type="chain" id="PRO_5021293282" evidence="10">
    <location>
        <begin position="21"/>
        <end position="966"/>
    </location>
</feature>
<keyword evidence="4 8" id="KW-0812">Transmembrane</keyword>
<dbReference type="RefSeq" id="WP_140928191.1">
    <property type="nucleotide sequence ID" value="NZ_VFSU01000024.1"/>
</dbReference>
<dbReference type="Gene3D" id="2.170.130.10">
    <property type="entry name" value="TonB-dependent receptor, plug domain"/>
    <property type="match status" value="1"/>
</dbReference>
<dbReference type="InterPro" id="IPR037066">
    <property type="entry name" value="Plug_dom_sf"/>
</dbReference>
<dbReference type="EMBL" id="VFSU01000024">
    <property type="protein sequence ID" value="TPE61133.1"/>
    <property type="molecule type" value="Genomic_DNA"/>
</dbReference>
<keyword evidence="10" id="KW-0732">Signal</keyword>
<keyword evidence="6 8" id="KW-0472">Membrane</keyword>
<keyword evidence="3 8" id="KW-1134">Transmembrane beta strand</keyword>
<comment type="similarity">
    <text evidence="8 9">Belongs to the TonB-dependent receptor family.</text>
</comment>
<protein>
    <submittedName>
        <fullName evidence="13">TonB-dependent receptor</fullName>
    </submittedName>
</protein>
<dbReference type="InterPro" id="IPR000531">
    <property type="entry name" value="Beta-barrel_TonB"/>
</dbReference>
<dbReference type="PANTHER" id="PTHR47234:SF2">
    <property type="entry name" value="TONB-DEPENDENT RECEPTOR"/>
    <property type="match status" value="1"/>
</dbReference>
<evidence type="ECO:0000259" key="12">
    <source>
        <dbReference type="Pfam" id="PF07715"/>
    </source>
</evidence>
<dbReference type="InterPro" id="IPR036942">
    <property type="entry name" value="Beta-barrel_TonB_sf"/>
</dbReference>
<keyword evidence="7 8" id="KW-0998">Cell outer membrane</keyword>
<dbReference type="AlphaFoldDB" id="A0A501XLG2"/>
<evidence type="ECO:0000256" key="8">
    <source>
        <dbReference type="PROSITE-ProRule" id="PRU01360"/>
    </source>
</evidence>
<evidence type="ECO:0000256" key="1">
    <source>
        <dbReference type="ARBA" id="ARBA00004571"/>
    </source>
</evidence>
<dbReference type="InterPro" id="IPR012910">
    <property type="entry name" value="Plug_dom"/>
</dbReference>
<comment type="caution">
    <text evidence="13">The sequence shown here is derived from an EMBL/GenBank/DDBJ whole genome shotgun (WGS) entry which is preliminary data.</text>
</comment>
<evidence type="ECO:0000256" key="2">
    <source>
        <dbReference type="ARBA" id="ARBA00022448"/>
    </source>
</evidence>
<gene>
    <name evidence="13" type="ORF">FJQ54_09570</name>
</gene>
<dbReference type="Gene3D" id="2.40.170.20">
    <property type="entry name" value="TonB-dependent receptor, beta-barrel domain"/>
    <property type="match status" value="1"/>
</dbReference>
<feature type="domain" description="TonB-dependent receptor-like beta-barrel" evidence="11">
    <location>
        <begin position="436"/>
        <end position="925"/>
    </location>
</feature>
<dbReference type="Pfam" id="PF00593">
    <property type="entry name" value="TonB_dep_Rec_b-barrel"/>
    <property type="match status" value="1"/>
</dbReference>
<feature type="domain" description="TonB-dependent receptor plug" evidence="12">
    <location>
        <begin position="43"/>
        <end position="164"/>
    </location>
</feature>
<evidence type="ECO:0000256" key="5">
    <source>
        <dbReference type="ARBA" id="ARBA00023077"/>
    </source>
</evidence>
<reference evidence="13 14" key="1">
    <citation type="submission" date="2019-06" db="EMBL/GenBank/DDBJ databases">
        <authorList>
            <person name="Lee I."/>
            <person name="Jang G.I."/>
            <person name="Hwang C.Y."/>
        </authorList>
    </citation>
    <scope>NUCLEOTIDE SEQUENCE [LARGE SCALE GENOMIC DNA]</scope>
    <source>
        <strain evidence="13 14">PAMC 28131</strain>
    </source>
</reference>
<keyword evidence="14" id="KW-1185">Reference proteome</keyword>
<name>A0A501XLG2_9SPHN</name>
<proteinExistence type="inferred from homology"/>
<evidence type="ECO:0000256" key="10">
    <source>
        <dbReference type="SAM" id="SignalP"/>
    </source>
</evidence>
<evidence type="ECO:0000256" key="9">
    <source>
        <dbReference type="RuleBase" id="RU003357"/>
    </source>
</evidence>
<evidence type="ECO:0000259" key="11">
    <source>
        <dbReference type="Pfam" id="PF00593"/>
    </source>
</evidence>
<dbReference type="PROSITE" id="PS52016">
    <property type="entry name" value="TONB_DEPENDENT_REC_3"/>
    <property type="match status" value="1"/>
</dbReference>
<comment type="subcellular location">
    <subcellularLocation>
        <location evidence="1 8">Cell outer membrane</location>
        <topology evidence="1 8">Multi-pass membrane protein</topology>
    </subcellularLocation>
</comment>
<organism evidence="13 14">
    <name type="scientific">Sandaracinobacter neustonicus</name>
    <dbReference type="NCBI Taxonomy" id="1715348"/>
    <lineage>
        <taxon>Bacteria</taxon>
        <taxon>Pseudomonadati</taxon>
        <taxon>Pseudomonadota</taxon>
        <taxon>Alphaproteobacteria</taxon>
        <taxon>Sphingomonadales</taxon>
        <taxon>Sphingosinicellaceae</taxon>
        <taxon>Sandaracinobacter</taxon>
    </lineage>
</organism>
<dbReference type="PANTHER" id="PTHR47234">
    <property type="match status" value="1"/>
</dbReference>
<keyword evidence="13" id="KW-0675">Receptor</keyword>
<evidence type="ECO:0000313" key="14">
    <source>
        <dbReference type="Proteomes" id="UP000319897"/>
    </source>
</evidence>
<dbReference type="SUPFAM" id="SSF56935">
    <property type="entry name" value="Porins"/>
    <property type="match status" value="1"/>
</dbReference>
<dbReference type="Pfam" id="PF07715">
    <property type="entry name" value="Plug"/>
    <property type="match status" value="1"/>
</dbReference>
<dbReference type="InterPro" id="IPR039426">
    <property type="entry name" value="TonB-dep_rcpt-like"/>
</dbReference>
<evidence type="ECO:0000256" key="6">
    <source>
        <dbReference type="ARBA" id="ARBA00023136"/>
    </source>
</evidence>
<evidence type="ECO:0000256" key="4">
    <source>
        <dbReference type="ARBA" id="ARBA00022692"/>
    </source>
</evidence>
<accession>A0A501XLG2</accession>
<keyword evidence="2 8" id="KW-0813">Transport</keyword>
<dbReference type="Proteomes" id="UP000319897">
    <property type="component" value="Unassembled WGS sequence"/>
</dbReference>
<dbReference type="OrthoDB" id="7051241at2"/>
<feature type="signal peptide" evidence="10">
    <location>
        <begin position="1"/>
        <end position="20"/>
    </location>
</feature>